<dbReference type="AlphaFoldDB" id="A0AAU9XR28"/>
<feature type="non-terminal residue" evidence="2">
    <location>
        <position position="1"/>
    </location>
</feature>
<evidence type="ECO:0000313" key="2">
    <source>
        <dbReference type="EMBL" id="CAH3156155.1"/>
    </source>
</evidence>
<evidence type="ECO:0000313" key="3">
    <source>
        <dbReference type="Proteomes" id="UP001159428"/>
    </source>
</evidence>
<name>A0AAU9XR28_9CNID</name>
<reference evidence="2 3" key="1">
    <citation type="submission" date="2022-05" db="EMBL/GenBank/DDBJ databases">
        <authorList>
            <consortium name="Genoscope - CEA"/>
            <person name="William W."/>
        </authorList>
    </citation>
    <scope>NUCLEOTIDE SEQUENCE [LARGE SCALE GENOMIC DNA]</scope>
</reference>
<evidence type="ECO:0008006" key="4">
    <source>
        <dbReference type="Google" id="ProtNLM"/>
    </source>
</evidence>
<sequence length="166" mass="18961">VGKSFQNQQWQNQELAAELEEHKKDMEELANLVQTKSEAIKTLQTKLADAKRTIAELKTQILLFIIIITAEEPQQQPQQKDATRASTHSLAIIHTRYQRVLLILEKNNCSMANAFRLAGCPRSTLRDFVAIALLRIVNECEFESASREICVGSVKELKTVCRRRLR</sequence>
<feature type="coiled-coil region" evidence="1">
    <location>
        <begin position="5"/>
        <end position="60"/>
    </location>
</feature>
<keyword evidence="3" id="KW-1185">Reference proteome</keyword>
<gene>
    <name evidence="2" type="ORF">PMEA_00029455</name>
</gene>
<dbReference type="EMBL" id="CALNXJ010000060">
    <property type="protein sequence ID" value="CAH3156155.1"/>
    <property type="molecule type" value="Genomic_DNA"/>
</dbReference>
<comment type="caution">
    <text evidence="2">The sequence shown here is derived from an EMBL/GenBank/DDBJ whole genome shotgun (WGS) entry which is preliminary data.</text>
</comment>
<dbReference type="Proteomes" id="UP001159428">
    <property type="component" value="Unassembled WGS sequence"/>
</dbReference>
<evidence type="ECO:0000256" key="1">
    <source>
        <dbReference type="SAM" id="Coils"/>
    </source>
</evidence>
<protein>
    <recommendedName>
        <fullName evidence="4">Transposase</fullName>
    </recommendedName>
</protein>
<proteinExistence type="predicted"/>
<accession>A0AAU9XR28</accession>
<organism evidence="2 3">
    <name type="scientific">Pocillopora meandrina</name>
    <dbReference type="NCBI Taxonomy" id="46732"/>
    <lineage>
        <taxon>Eukaryota</taxon>
        <taxon>Metazoa</taxon>
        <taxon>Cnidaria</taxon>
        <taxon>Anthozoa</taxon>
        <taxon>Hexacorallia</taxon>
        <taxon>Scleractinia</taxon>
        <taxon>Astrocoeniina</taxon>
        <taxon>Pocilloporidae</taxon>
        <taxon>Pocillopora</taxon>
    </lineage>
</organism>
<keyword evidence="1" id="KW-0175">Coiled coil</keyword>